<comment type="caution">
    <text evidence="2">The sequence shown here is derived from an EMBL/GenBank/DDBJ whole genome shotgun (WGS) entry which is preliminary data.</text>
</comment>
<feature type="region of interest" description="Disordered" evidence="1">
    <location>
        <begin position="1"/>
        <end position="35"/>
    </location>
</feature>
<feature type="compositionally biased region" description="Basic residues" evidence="1">
    <location>
        <begin position="19"/>
        <end position="28"/>
    </location>
</feature>
<organism evidence="2 3">
    <name type="scientific">Chlamydomonas schloesseri</name>
    <dbReference type="NCBI Taxonomy" id="2026947"/>
    <lineage>
        <taxon>Eukaryota</taxon>
        <taxon>Viridiplantae</taxon>
        <taxon>Chlorophyta</taxon>
        <taxon>core chlorophytes</taxon>
        <taxon>Chlorophyceae</taxon>
        <taxon>CS clade</taxon>
        <taxon>Chlamydomonadales</taxon>
        <taxon>Chlamydomonadaceae</taxon>
        <taxon>Chlamydomonas</taxon>
    </lineage>
</organism>
<dbReference type="EMBL" id="JAEHOD010000115">
    <property type="protein sequence ID" value="KAG2425526.1"/>
    <property type="molecule type" value="Genomic_DNA"/>
</dbReference>
<dbReference type="AlphaFoldDB" id="A0A835STD1"/>
<keyword evidence="3" id="KW-1185">Reference proteome</keyword>
<accession>A0A835STD1</accession>
<feature type="region of interest" description="Disordered" evidence="1">
    <location>
        <begin position="48"/>
        <end position="73"/>
    </location>
</feature>
<name>A0A835STD1_9CHLO</name>
<evidence type="ECO:0000256" key="1">
    <source>
        <dbReference type="SAM" id="MobiDB-lite"/>
    </source>
</evidence>
<reference evidence="2" key="1">
    <citation type="journal article" date="2020" name="bioRxiv">
        <title>Comparative genomics of Chlamydomonas.</title>
        <authorList>
            <person name="Craig R.J."/>
            <person name="Hasan A.R."/>
            <person name="Ness R.W."/>
            <person name="Keightley P.D."/>
        </authorList>
    </citation>
    <scope>NUCLEOTIDE SEQUENCE</scope>
    <source>
        <strain evidence="2">CCAP 11/173</strain>
    </source>
</reference>
<proteinExistence type="predicted"/>
<protein>
    <submittedName>
        <fullName evidence="2">Uncharacterized protein</fullName>
    </submittedName>
</protein>
<dbReference type="Proteomes" id="UP000613740">
    <property type="component" value="Unassembled WGS sequence"/>
</dbReference>
<gene>
    <name evidence="2" type="ORF">HYH02_015011</name>
</gene>
<sequence>MRGSGAGEGVRARSAGARAGHRYGRQGRLKPAQSRHWAVGCGVAGAHTSGLHGSLGASRSGKPRTLHDAYQQR</sequence>
<evidence type="ECO:0000313" key="3">
    <source>
        <dbReference type="Proteomes" id="UP000613740"/>
    </source>
</evidence>
<evidence type="ECO:0000313" key="2">
    <source>
        <dbReference type="EMBL" id="KAG2425526.1"/>
    </source>
</evidence>